<name>A0A0C5CDW3_HEYCO</name>
<dbReference type="STRING" id="1398.AB434_2373"/>
<evidence type="ECO:0000313" key="2">
    <source>
        <dbReference type="EMBL" id="KYC60457.1"/>
    </source>
</evidence>
<evidence type="ECO:0000313" key="6">
    <source>
        <dbReference type="Proteomes" id="UP000075304"/>
    </source>
</evidence>
<reference evidence="4" key="2">
    <citation type="submission" date="2015-01" db="EMBL/GenBank/DDBJ databases">
        <title>Comparative genome analysis of Bacillus coagulans HM-08, Clostridium butyricum HM-68, Bacillus subtilis HM-66 and Bacillus paralicheniformis BL-09.</title>
        <authorList>
            <person name="Zhang H."/>
        </authorList>
    </citation>
    <scope>NUCLEOTIDE SEQUENCE [LARGE SCALE GENOMIC DNA]</scope>
    <source>
        <strain evidence="4">HM-08</strain>
    </source>
</reference>
<dbReference type="Proteomes" id="UP000075288">
    <property type="component" value="Unassembled WGS sequence"/>
</dbReference>
<evidence type="ECO:0000313" key="4">
    <source>
        <dbReference type="Proteomes" id="UP000032024"/>
    </source>
</evidence>
<dbReference type="AlphaFoldDB" id="A0A0C5CDW3"/>
<evidence type="ECO:0000313" key="1">
    <source>
        <dbReference type="EMBL" id="AJO23725.1"/>
    </source>
</evidence>
<protein>
    <submittedName>
        <fullName evidence="3">Uncharacterized protein</fullName>
    </submittedName>
</protein>
<sequence>MSTHVHSFYIQKTVVLLNHFTKITTLTAATTSAKNRNF</sequence>
<dbReference type="Proteomes" id="UP000075304">
    <property type="component" value="Unassembled WGS sequence"/>
</dbReference>
<dbReference type="EMBL" id="LQYI01000169">
    <property type="protein sequence ID" value="KYC60457.1"/>
    <property type="molecule type" value="Genomic_DNA"/>
</dbReference>
<reference evidence="1" key="1">
    <citation type="submission" date="2015-01" db="EMBL/GenBank/DDBJ databases">
        <title>Comparative genome analysis of Bacillus coagulans HM-08, Clostridium butyricum HM-68, Bacillus subtilis HM-66 and Bacillus licheniformis BL-09.</title>
        <authorList>
            <person name="Zhang H."/>
        </authorList>
    </citation>
    <scope>NUCLEOTIDE SEQUENCE [LARGE SCALE GENOMIC DNA]</scope>
    <source>
        <strain evidence="1">HM-08</strain>
    </source>
</reference>
<gene>
    <name evidence="3" type="ORF">B4098_0339</name>
    <name evidence="2" type="ORF">B4099_0438</name>
    <name evidence="1" type="ORF">SB48_HM08orf04680</name>
</gene>
<dbReference type="EMBL" id="LQYG01000081">
    <property type="protein sequence ID" value="KYC60939.1"/>
    <property type="molecule type" value="Genomic_DNA"/>
</dbReference>
<dbReference type="Proteomes" id="UP000032024">
    <property type="component" value="Chromosome"/>
</dbReference>
<evidence type="ECO:0000313" key="3">
    <source>
        <dbReference type="EMBL" id="KYC60939.1"/>
    </source>
</evidence>
<reference evidence="5 6" key="3">
    <citation type="submission" date="2016-01" db="EMBL/GenBank/DDBJ databases">
        <title>Genome Sequences of Twelve Sporeforming Bacillus Species Isolated from Foods.</title>
        <authorList>
            <person name="Berendsen E.M."/>
            <person name="Wells-Bennik M.H."/>
            <person name="Krawcyk A.O."/>
            <person name="De Jong A."/>
            <person name="Holsappel S."/>
            <person name="Eijlander R.T."/>
            <person name="Kuipers O.P."/>
        </authorList>
    </citation>
    <scope>NUCLEOTIDE SEQUENCE [LARGE SCALE GENOMIC DNA]</scope>
    <source>
        <strain evidence="3 5">B4098</strain>
        <strain evidence="2 6">B4099</strain>
    </source>
</reference>
<evidence type="ECO:0000313" key="5">
    <source>
        <dbReference type="Proteomes" id="UP000075288"/>
    </source>
</evidence>
<proteinExistence type="predicted"/>
<dbReference type="PATRIC" id="fig|1398.18.peg.2906"/>
<keyword evidence="4" id="KW-1185">Reference proteome</keyword>
<dbReference type="EMBL" id="CP010525">
    <property type="protein sequence ID" value="AJO23725.1"/>
    <property type="molecule type" value="Genomic_DNA"/>
</dbReference>
<accession>A0A0C5CDW3</accession>
<organism evidence="3 5">
    <name type="scientific">Heyndrickxia coagulans</name>
    <name type="common">Weizmannia coagulans</name>
    <dbReference type="NCBI Taxonomy" id="1398"/>
    <lineage>
        <taxon>Bacteria</taxon>
        <taxon>Bacillati</taxon>
        <taxon>Bacillota</taxon>
        <taxon>Bacilli</taxon>
        <taxon>Bacillales</taxon>
        <taxon>Bacillaceae</taxon>
        <taxon>Heyndrickxia</taxon>
    </lineage>
</organism>